<dbReference type="AlphaFoldDB" id="A0A060RA54"/>
<gene>
    <name evidence="1" type="ORF">BN938_2441</name>
</gene>
<protein>
    <submittedName>
        <fullName evidence="1">Uncharacterized protein</fullName>
    </submittedName>
</protein>
<organism evidence="1 2">
    <name type="scientific">Mucinivorans hirudinis</name>
    <dbReference type="NCBI Taxonomy" id="1433126"/>
    <lineage>
        <taxon>Bacteria</taxon>
        <taxon>Pseudomonadati</taxon>
        <taxon>Bacteroidota</taxon>
        <taxon>Bacteroidia</taxon>
        <taxon>Bacteroidales</taxon>
        <taxon>Rikenellaceae</taxon>
        <taxon>Mucinivorans</taxon>
    </lineage>
</organism>
<reference evidence="1 2" key="1">
    <citation type="journal article" date="2015" name="Genome Announc.">
        <title>Complete Genome Sequence of the Novel Leech Symbiont Mucinivorans hirudinis M3T.</title>
        <authorList>
            <person name="Nelson M.C."/>
            <person name="Bomar L."/>
            <person name="Graf J."/>
        </authorList>
    </citation>
    <scope>NUCLEOTIDE SEQUENCE [LARGE SCALE GENOMIC DNA]</scope>
    <source>
        <strain evidence="2">M3</strain>
    </source>
</reference>
<evidence type="ECO:0000313" key="2">
    <source>
        <dbReference type="Proteomes" id="UP000027616"/>
    </source>
</evidence>
<evidence type="ECO:0000313" key="1">
    <source>
        <dbReference type="EMBL" id="CDN32511.1"/>
    </source>
</evidence>
<sequence length="38" mass="4062">MLSRFSAKIGQPAAWGGDGLRAHNGQVLIPVGMPKMRL</sequence>
<dbReference type="EMBL" id="HG934468">
    <property type="protein sequence ID" value="CDN32511.1"/>
    <property type="molecule type" value="Genomic_DNA"/>
</dbReference>
<accession>A0A060RA54</accession>
<proteinExistence type="predicted"/>
<dbReference type="Proteomes" id="UP000027616">
    <property type="component" value="Chromosome I"/>
</dbReference>
<keyword evidence="2" id="KW-1185">Reference proteome</keyword>
<dbReference type="STRING" id="1433126.BN938_2441"/>
<dbReference type="HOGENOM" id="CLU_3330320_0_0_10"/>
<dbReference type="KEGG" id="rbc:BN938_2441"/>
<name>A0A060RA54_9BACT</name>